<feature type="transmembrane region" description="Helical" evidence="8">
    <location>
        <begin position="437"/>
        <end position="453"/>
    </location>
</feature>
<evidence type="ECO:0000256" key="1">
    <source>
        <dbReference type="ARBA" id="ARBA00022448"/>
    </source>
</evidence>
<feature type="transmembrane region" description="Helical" evidence="8">
    <location>
        <begin position="135"/>
        <end position="157"/>
    </location>
</feature>
<feature type="transmembrane region" description="Helical" evidence="8">
    <location>
        <begin position="339"/>
        <end position="357"/>
    </location>
</feature>
<protein>
    <recommendedName>
        <fullName evidence="8">Putative manganese efflux pump MntP</fullName>
    </recommendedName>
</protein>
<dbReference type="GO" id="GO:0005886">
    <property type="term" value="C:plasma membrane"/>
    <property type="evidence" value="ECO:0007669"/>
    <property type="project" value="UniProtKB-SubCell"/>
</dbReference>
<dbReference type="EMBL" id="CP001810">
    <property type="protein sequence ID" value="ADL34510.1"/>
    <property type="molecule type" value="Genomic_DNA"/>
</dbReference>
<keyword evidence="10" id="KW-1185">Reference proteome</keyword>
<comment type="caution">
    <text evidence="8">Lacks conserved residue(s) required for the propagation of feature annotation.</text>
</comment>
<evidence type="ECO:0000313" key="10">
    <source>
        <dbReference type="Proteomes" id="UP000001299"/>
    </source>
</evidence>
<evidence type="ECO:0000256" key="6">
    <source>
        <dbReference type="ARBA" id="ARBA00023136"/>
    </source>
</evidence>
<keyword evidence="4 8" id="KW-1133">Transmembrane helix</keyword>
<gene>
    <name evidence="8" type="primary">mntP</name>
    <name evidence="9" type="ordered locus">bpr_I1774</name>
</gene>
<feature type="transmembrane region" description="Helical" evidence="8">
    <location>
        <begin position="36"/>
        <end position="58"/>
    </location>
</feature>
<dbReference type="AlphaFoldDB" id="E0RV91"/>
<evidence type="ECO:0000256" key="8">
    <source>
        <dbReference type="HAMAP-Rule" id="MF_01521"/>
    </source>
</evidence>
<dbReference type="Proteomes" id="UP000001299">
    <property type="component" value="Chromosome 1"/>
</dbReference>
<keyword evidence="5 8" id="KW-0406">Ion transport</keyword>
<dbReference type="eggNOG" id="COG0428">
    <property type="taxonomic scope" value="Bacteria"/>
</dbReference>
<evidence type="ECO:0000256" key="4">
    <source>
        <dbReference type="ARBA" id="ARBA00022989"/>
    </source>
</evidence>
<evidence type="ECO:0000256" key="7">
    <source>
        <dbReference type="ARBA" id="ARBA00023211"/>
    </source>
</evidence>
<dbReference type="Pfam" id="PF02659">
    <property type="entry name" value="Mntp"/>
    <property type="match status" value="1"/>
</dbReference>
<reference evidence="9 10" key="1">
    <citation type="journal article" date="2010" name="PLoS ONE">
        <title>The glycobiome of the rumen bacterium Butyrivibrio proteoclasticus B316(T) highlights adaptation to a polysaccharide-rich environment.</title>
        <authorList>
            <person name="Kelly W.J."/>
            <person name="Leahy S.C."/>
            <person name="Altermann E."/>
            <person name="Yeoman C.J."/>
            <person name="Dunne J.C."/>
            <person name="Kong Z."/>
            <person name="Pacheco D.M."/>
            <person name="Li D."/>
            <person name="Noel S.J."/>
            <person name="Moon C.D."/>
            <person name="Cookson A.L."/>
            <person name="Attwood G.T."/>
        </authorList>
    </citation>
    <scope>NUCLEOTIDE SEQUENCE [LARGE SCALE GENOMIC DNA]</scope>
    <source>
        <strain evidence="10">ATCC 51982 / DSM 14932 / B316</strain>
    </source>
</reference>
<keyword evidence="2 8" id="KW-1003">Cell membrane</keyword>
<dbReference type="eggNOG" id="COG1971">
    <property type="taxonomic scope" value="Bacteria"/>
</dbReference>
<keyword evidence="3 8" id="KW-0812">Transmembrane</keyword>
<name>E0RV91_BUTPB</name>
<feature type="transmembrane region" description="Helical" evidence="8">
    <location>
        <begin position="264"/>
        <end position="284"/>
    </location>
</feature>
<comment type="function">
    <text evidence="8">Probably functions as a manganese efflux pump.</text>
</comment>
<feature type="transmembrane region" description="Helical" evidence="8">
    <location>
        <begin position="169"/>
        <end position="191"/>
    </location>
</feature>
<feature type="transmembrane region" description="Helical" evidence="8">
    <location>
        <begin position="6"/>
        <end position="27"/>
    </location>
</feature>
<feature type="transmembrane region" description="Helical" evidence="8">
    <location>
        <begin position="233"/>
        <end position="252"/>
    </location>
</feature>
<comment type="similarity">
    <text evidence="8">Belongs to the MntP (TC 9.B.29) family.</text>
</comment>
<sequence length="454" mass="48050">MGLFEVLLLAVGLAMDAFAVSICKGLAAGKVTKKEYLLCGVWFGTFQAFMPLIGYLVGSNFVKLISMVAPWVAFILLSLIGGNMIKEALGPEEEVSPGFDVKTMFMMAIATSIDALAVGITFVAVPVRIIDSGSLTNVVIAVIIIGIITCIISMAGVRIGSVFGDRYKAGSEIMGGTILMFIGFRALITHLDSSNTLADTDTIFGMLIPLIGTLLGALIIYAQKVQLSDKMRAVLVGFSTGIMLSVAVWGMIEPAVDGISVDAHKGIISVTIFFCVGVILQVLLDKFVPHTHVYSDITEGPESKLSPMVKAVLKEVIHHIPEGIALGAIYAAHFMKTEWISTTVALVLAIAIALQNIPEALSVSLWLRGAGAKTGKAFLMGVVSGAPIPLLGIITVVLIVLFPGLLPYIMSVSGGALVYTTIEEIPQIALKQDNDRGALAFTVGFAAVMLMIFI</sequence>
<dbReference type="GO" id="GO:0005384">
    <property type="term" value="F:manganese ion transmembrane transporter activity"/>
    <property type="evidence" value="ECO:0007669"/>
    <property type="project" value="UniProtKB-UniRule"/>
</dbReference>
<evidence type="ECO:0000256" key="2">
    <source>
        <dbReference type="ARBA" id="ARBA00022475"/>
    </source>
</evidence>
<evidence type="ECO:0000256" key="3">
    <source>
        <dbReference type="ARBA" id="ARBA00022692"/>
    </source>
</evidence>
<dbReference type="PANTHER" id="PTHR35529">
    <property type="entry name" value="MANGANESE EFFLUX PUMP MNTP-RELATED"/>
    <property type="match status" value="1"/>
</dbReference>
<proteinExistence type="inferred from homology"/>
<accession>E0RV91</accession>
<dbReference type="RefSeq" id="WP_013281164.1">
    <property type="nucleotide sequence ID" value="NC_014387.1"/>
</dbReference>
<organism evidence="9 10">
    <name type="scientific">Butyrivibrio proteoclasticus (strain ATCC 51982 / DSM 14932 / B316)</name>
    <name type="common">Clostridium proteoclasticum</name>
    <dbReference type="NCBI Taxonomy" id="515622"/>
    <lineage>
        <taxon>Bacteria</taxon>
        <taxon>Bacillati</taxon>
        <taxon>Bacillota</taxon>
        <taxon>Clostridia</taxon>
        <taxon>Lachnospirales</taxon>
        <taxon>Lachnospiraceae</taxon>
        <taxon>Butyrivibrio</taxon>
    </lineage>
</organism>
<keyword evidence="6 8" id="KW-0472">Membrane</keyword>
<keyword evidence="7 8" id="KW-0464">Manganese</keyword>
<dbReference type="HAMAP" id="MF_01521">
    <property type="entry name" value="MntP_pump"/>
    <property type="match status" value="1"/>
</dbReference>
<evidence type="ECO:0000256" key="5">
    <source>
        <dbReference type="ARBA" id="ARBA00023065"/>
    </source>
</evidence>
<dbReference type="PANTHER" id="PTHR35529:SF1">
    <property type="entry name" value="MANGANESE EFFLUX PUMP MNTP-RELATED"/>
    <property type="match status" value="1"/>
</dbReference>
<feature type="transmembrane region" description="Helical" evidence="8">
    <location>
        <begin position="203"/>
        <end position="221"/>
    </location>
</feature>
<dbReference type="InterPro" id="IPR022929">
    <property type="entry name" value="Put_MntP"/>
</dbReference>
<dbReference type="KEGG" id="bpb:bpr_I1774"/>
<comment type="subcellular location">
    <subcellularLocation>
        <location evidence="8">Cell membrane</location>
        <topology evidence="8">Multi-pass membrane protein</topology>
    </subcellularLocation>
</comment>
<feature type="transmembrane region" description="Helical" evidence="8">
    <location>
        <begin position="64"/>
        <end position="85"/>
    </location>
</feature>
<feature type="transmembrane region" description="Helical" evidence="8">
    <location>
        <begin position="105"/>
        <end position="129"/>
    </location>
</feature>
<dbReference type="HOGENOM" id="CLU_602284_0_0_9"/>
<evidence type="ECO:0000313" key="9">
    <source>
        <dbReference type="EMBL" id="ADL34510.1"/>
    </source>
</evidence>
<feature type="transmembrane region" description="Helical" evidence="8">
    <location>
        <begin position="377"/>
        <end position="402"/>
    </location>
</feature>
<dbReference type="InterPro" id="IPR003810">
    <property type="entry name" value="Mntp/YtaF"/>
</dbReference>
<dbReference type="STRING" id="515622.bpr_I1774"/>
<keyword evidence="1 8" id="KW-0813">Transport</keyword>